<feature type="transmembrane region" description="Helical" evidence="1">
    <location>
        <begin position="6"/>
        <end position="26"/>
    </location>
</feature>
<keyword evidence="1" id="KW-1133">Transmembrane helix</keyword>
<name>A0ABU7T377_9LACO</name>
<keyword evidence="1" id="KW-0472">Membrane</keyword>
<proteinExistence type="predicted"/>
<keyword evidence="3" id="KW-1185">Reference proteome</keyword>
<evidence type="ECO:0000313" key="3">
    <source>
        <dbReference type="Proteomes" id="UP001330016"/>
    </source>
</evidence>
<evidence type="ECO:0000313" key="2">
    <source>
        <dbReference type="EMBL" id="MEE6717071.1"/>
    </source>
</evidence>
<sequence length="72" mass="8249">MYEAPALIAGAFFRLQGVATIVFIFFELIVVQCLLEIDGNTPPDIRFDGCYKQTIENKKLRSFIFAETTYHI</sequence>
<feature type="non-terminal residue" evidence="2">
    <location>
        <position position="72"/>
    </location>
</feature>
<dbReference type="EMBL" id="JAQSGK010000066">
    <property type="protein sequence ID" value="MEE6717071.1"/>
    <property type="molecule type" value="Genomic_DNA"/>
</dbReference>
<gene>
    <name evidence="2" type="ORF">PS435_14590</name>
</gene>
<keyword evidence="1" id="KW-0812">Transmembrane</keyword>
<reference evidence="2 3" key="1">
    <citation type="submission" date="2023-02" db="EMBL/GenBank/DDBJ databases">
        <title>The predominant lactic acid bacteria and yeasts involved in the spontaneous fermentation of millet during the production of the traditional porridge Hausa koko in Ghana.</title>
        <authorList>
            <person name="Atter A."/>
            <person name="Diaz M."/>
        </authorList>
    </citation>
    <scope>NUCLEOTIDE SEQUENCE [LARGE SCALE GENOMIC DNA]</scope>
    <source>
        <strain evidence="2 3">FI11640</strain>
    </source>
</reference>
<protein>
    <submittedName>
        <fullName evidence="2">Uncharacterized protein</fullName>
    </submittedName>
</protein>
<dbReference type="Proteomes" id="UP001330016">
    <property type="component" value="Unassembled WGS sequence"/>
</dbReference>
<evidence type="ECO:0000256" key="1">
    <source>
        <dbReference type="SAM" id="Phobius"/>
    </source>
</evidence>
<accession>A0ABU7T377</accession>
<comment type="caution">
    <text evidence="2">The sequence shown here is derived from an EMBL/GenBank/DDBJ whole genome shotgun (WGS) entry which is preliminary data.</text>
</comment>
<dbReference type="RefSeq" id="WP_331244526.1">
    <property type="nucleotide sequence ID" value="NZ_JAQSGJ010000066.1"/>
</dbReference>
<organism evidence="2 3">
    <name type="scientific">Schleiferilactobacillus harbinensis</name>
    <dbReference type="NCBI Taxonomy" id="304207"/>
    <lineage>
        <taxon>Bacteria</taxon>
        <taxon>Bacillati</taxon>
        <taxon>Bacillota</taxon>
        <taxon>Bacilli</taxon>
        <taxon>Lactobacillales</taxon>
        <taxon>Lactobacillaceae</taxon>
        <taxon>Schleiferilactobacillus</taxon>
    </lineage>
</organism>